<organism evidence="1 2">
    <name type="scientific">Pontibacter aydingkolensis</name>
    <dbReference type="NCBI Taxonomy" id="1911536"/>
    <lineage>
        <taxon>Bacteria</taxon>
        <taxon>Pseudomonadati</taxon>
        <taxon>Bacteroidota</taxon>
        <taxon>Cytophagia</taxon>
        <taxon>Cytophagales</taxon>
        <taxon>Hymenobacteraceae</taxon>
        <taxon>Pontibacter</taxon>
    </lineage>
</organism>
<keyword evidence="2" id="KW-1185">Reference proteome</keyword>
<comment type="caution">
    <text evidence="1">The sequence shown here is derived from an EMBL/GenBank/DDBJ whole genome shotgun (WGS) entry which is preliminary data.</text>
</comment>
<reference evidence="1 2" key="1">
    <citation type="journal article" date="2016" name="Int. J. Syst. Evol. Microbiol.">
        <title>Pontibacter aydingkolensis sp. nov., isolated from soil of a salt lake.</title>
        <authorList>
            <person name="Osman G."/>
            <person name="Zhang T."/>
            <person name="Lou K."/>
            <person name="Gao Y."/>
            <person name="Chang W."/>
            <person name="Lin Q."/>
            <person name="Yang H.M."/>
            <person name="Huo X.D."/>
            <person name="Wang N."/>
        </authorList>
    </citation>
    <scope>NUCLEOTIDE SEQUENCE [LARGE SCALE GENOMIC DNA]</scope>
    <source>
        <strain evidence="1 2">KACC 19255</strain>
    </source>
</reference>
<gene>
    <name evidence="1" type="ORF">K0O23_09385</name>
</gene>
<dbReference type="EMBL" id="JAHYXK010000006">
    <property type="protein sequence ID" value="MBW7467281.1"/>
    <property type="molecule type" value="Genomic_DNA"/>
</dbReference>
<dbReference type="Proteomes" id="UP000813018">
    <property type="component" value="Unassembled WGS sequence"/>
</dbReference>
<evidence type="ECO:0000313" key="1">
    <source>
        <dbReference type="EMBL" id="MBW7467281.1"/>
    </source>
</evidence>
<proteinExistence type="predicted"/>
<dbReference type="RefSeq" id="WP_219877165.1">
    <property type="nucleotide sequence ID" value="NZ_JAHYXK010000006.1"/>
</dbReference>
<accession>A0ABS7CUD1</accession>
<evidence type="ECO:0000313" key="2">
    <source>
        <dbReference type="Proteomes" id="UP000813018"/>
    </source>
</evidence>
<sequence>MNNFVLLYHFEDQQHVQQFEQAIKKQFDKHKMEQDGPFKYFAFADVSEPGAVDKLNTVLTSMGMGREGYFGKVDYVALYFSREKDPDNIKRQLLIGTDDMVDKGAQSMATDAHRNAIQNLLAYDFRKVKR</sequence>
<protein>
    <submittedName>
        <fullName evidence="1">Uncharacterized protein</fullName>
    </submittedName>
</protein>
<name>A0ABS7CUD1_9BACT</name>